<evidence type="ECO:0000259" key="10">
    <source>
        <dbReference type="PROSITE" id="PS51285"/>
    </source>
</evidence>
<comment type="similarity">
    <text evidence="1">Belongs to the protein kinase superfamily. AGC Ser/Thr protein kinase family.</text>
</comment>
<dbReference type="FunFam" id="3.30.200.20:FF:000042">
    <property type="entry name" value="Aurora kinase A"/>
    <property type="match status" value="1"/>
</dbReference>
<evidence type="ECO:0000256" key="8">
    <source>
        <dbReference type="SAM" id="MobiDB-lite"/>
    </source>
</evidence>
<organism evidence="11 12">
    <name type="scientific">Porphyridium purpureum</name>
    <name type="common">Red alga</name>
    <name type="synonym">Porphyridium cruentum</name>
    <dbReference type="NCBI Taxonomy" id="35688"/>
    <lineage>
        <taxon>Eukaryota</taxon>
        <taxon>Rhodophyta</taxon>
        <taxon>Bangiophyceae</taxon>
        <taxon>Porphyridiales</taxon>
        <taxon>Porphyridiaceae</taxon>
        <taxon>Porphyridium</taxon>
    </lineage>
</organism>
<dbReference type="PROSITE" id="PS51285">
    <property type="entry name" value="AGC_KINASE_CTER"/>
    <property type="match status" value="1"/>
</dbReference>
<feature type="compositionally biased region" description="Polar residues" evidence="8">
    <location>
        <begin position="1"/>
        <end position="11"/>
    </location>
</feature>
<dbReference type="Gene3D" id="3.30.200.20">
    <property type="entry name" value="Phosphorylase Kinase, domain 1"/>
    <property type="match status" value="1"/>
</dbReference>
<dbReference type="Pfam" id="PF00069">
    <property type="entry name" value="Pkinase"/>
    <property type="match status" value="2"/>
</dbReference>
<dbReference type="Proteomes" id="UP000324585">
    <property type="component" value="Unassembled WGS sequence"/>
</dbReference>
<evidence type="ECO:0000256" key="6">
    <source>
        <dbReference type="ARBA" id="ARBA00022777"/>
    </source>
</evidence>
<dbReference type="EMBL" id="VRMN01000003">
    <property type="protein sequence ID" value="KAA8496025.1"/>
    <property type="molecule type" value="Genomic_DNA"/>
</dbReference>
<dbReference type="InterPro" id="IPR008271">
    <property type="entry name" value="Ser/Thr_kinase_AS"/>
</dbReference>
<keyword evidence="6 11" id="KW-0418">Kinase</keyword>
<dbReference type="EC" id="2.7.11.1" evidence="2"/>
<evidence type="ECO:0000256" key="4">
    <source>
        <dbReference type="ARBA" id="ARBA00022679"/>
    </source>
</evidence>
<feature type="domain" description="Protein kinase" evidence="9">
    <location>
        <begin position="53"/>
        <end position="352"/>
    </location>
</feature>
<dbReference type="SUPFAM" id="SSF56112">
    <property type="entry name" value="Protein kinase-like (PK-like)"/>
    <property type="match status" value="1"/>
</dbReference>
<dbReference type="PANTHER" id="PTHR45637">
    <property type="entry name" value="FLIPPASE KINASE 1-RELATED"/>
    <property type="match status" value="1"/>
</dbReference>
<evidence type="ECO:0000259" key="9">
    <source>
        <dbReference type="PROSITE" id="PS50011"/>
    </source>
</evidence>
<feature type="region of interest" description="Disordered" evidence="8">
    <location>
        <begin position="1"/>
        <end position="23"/>
    </location>
</feature>
<keyword evidence="5" id="KW-0547">Nucleotide-binding</keyword>
<evidence type="ECO:0000256" key="2">
    <source>
        <dbReference type="ARBA" id="ARBA00012513"/>
    </source>
</evidence>
<protein>
    <recommendedName>
        <fullName evidence="2">non-specific serine/threonine protein kinase</fullName>
        <ecNumber evidence="2">2.7.11.1</ecNumber>
    </recommendedName>
</protein>
<evidence type="ECO:0000256" key="3">
    <source>
        <dbReference type="ARBA" id="ARBA00022527"/>
    </source>
</evidence>
<dbReference type="GO" id="GO:0005524">
    <property type="term" value="F:ATP binding"/>
    <property type="evidence" value="ECO:0007669"/>
    <property type="project" value="UniProtKB-KW"/>
</dbReference>
<dbReference type="SMART" id="SM00220">
    <property type="entry name" value="S_TKc"/>
    <property type="match status" value="1"/>
</dbReference>
<gene>
    <name evidence="11" type="ORF">FVE85_2180</name>
</gene>
<feature type="domain" description="AGC-kinase C-terminal" evidence="10">
    <location>
        <begin position="353"/>
        <end position="413"/>
    </location>
</feature>
<dbReference type="CDD" id="cd05574">
    <property type="entry name" value="STKc_phototropin_like"/>
    <property type="match status" value="1"/>
</dbReference>
<sequence length="413" mass="45957">MADVEQMTSPIMSPAVEKAGGEQGGTEQILGKANVSFSQAFPVKDDQLGPHLFKKLKLVGRGGVGKVYLVLLKDTELLYAMKVLSKEDMIARNKVARVMTEREIFATTNHPFIITMFASFQTTKKLHFIMEYAAGGEFFRVLQKQPGQRLSEDAARFYAAEVILALEYLHHLGFVYRDLKPENVLMRENGHIALTDFDLSKQATAVAPVVVQQQTSLLKMLKASFRKDRHALDNLDIVASEPVMAGDCNSFVGTEEYIAPEVVQGTSQTASVDWWTLGILIYEMIFGTTPFKGASQDATFASILKGVINFPADVSCSKEGKDIIKRLLTKDSTKRLGGAGQGSSEIIKHKWFAKLDFALLRNLEPPIRPVIHDPLDMSQYKALKDDKDDMIVTKEDAGVFSEFDVRKERGELL</sequence>
<keyword evidence="4" id="KW-0808">Transferase</keyword>
<dbReference type="InterPro" id="IPR000719">
    <property type="entry name" value="Prot_kinase_dom"/>
</dbReference>
<evidence type="ECO:0000256" key="1">
    <source>
        <dbReference type="ARBA" id="ARBA00009903"/>
    </source>
</evidence>
<name>A0A5J4YXY3_PORPP</name>
<dbReference type="OMA" id="PFAKFNS"/>
<evidence type="ECO:0000256" key="5">
    <source>
        <dbReference type="ARBA" id="ARBA00022741"/>
    </source>
</evidence>
<dbReference type="GO" id="GO:0004674">
    <property type="term" value="F:protein serine/threonine kinase activity"/>
    <property type="evidence" value="ECO:0007669"/>
    <property type="project" value="UniProtKB-KW"/>
</dbReference>
<dbReference type="OrthoDB" id="432483at2759"/>
<proteinExistence type="inferred from homology"/>
<keyword evidence="12" id="KW-1185">Reference proteome</keyword>
<keyword evidence="3" id="KW-0723">Serine/threonine-protein kinase</keyword>
<evidence type="ECO:0000256" key="7">
    <source>
        <dbReference type="ARBA" id="ARBA00022840"/>
    </source>
</evidence>
<dbReference type="AlphaFoldDB" id="A0A5J4YXY3"/>
<dbReference type="InterPro" id="IPR011009">
    <property type="entry name" value="Kinase-like_dom_sf"/>
</dbReference>
<accession>A0A5J4YXY3</accession>
<comment type="caution">
    <text evidence="11">The sequence shown here is derived from an EMBL/GenBank/DDBJ whole genome shotgun (WGS) entry which is preliminary data.</text>
</comment>
<evidence type="ECO:0000313" key="12">
    <source>
        <dbReference type="Proteomes" id="UP000324585"/>
    </source>
</evidence>
<reference evidence="12" key="1">
    <citation type="journal article" date="2019" name="Nat. Commun.">
        <title>Expansion of phycobilisome linker gene families in mesophilic red algae.</title>
        <authorList>
            <person name="Lee J."/>
            <person name="Kim D."/>
            <person name="Bhattacharya D."/>
            <person name="Yoon H.S."/>
        </authorList>
    </citation>
    <scope>NUCLEOTIDE SEQUENCE [LARGE SCALE GENOMIC DNA]</scope>
    <source>
        <strain evidence="12">CCMP 1328</strain>
    </source>
</reference>
<dbReference type="PROSITE" id="PS50011">
    <property type="entry name" value="PROTEIN_KINASE_DOM"/>
    <property type="match status" value="1"/>
</dbReference>
<evidence type="ECO:0000313" key="11">
    <source>
        <dbReference type="EMBL" id="KAA8496025.1"/>
    </source>
</evidence>
<dbReference type="InterPro" id="IPR000961">
    <property type="entry name" value="AGC-kinase_C"/>
</dbReference>
<keyword evidence="7" id="KW-0067">ATP-binding</keyword>
<dbReference type="PROSITE" id="PS00108">
    <property type="entry name" value="PROTEIN_KINASE_ST"/>
    <property type="match status" value="1"/>
</dbReference>
<dbReference type="Gene3D" id="1.10.510.10">
    <property type="entry name" value="Transferase(Phosphotransferase) domain 1"/>
    <property type="match status" value="1"/>
</dbReference>